<name>A0A1D6PAZ1_MAIZE</name>
<feature type="compositionally biased region" description="Basic and acidic residues" evidence="1">
    <location>
        <begin position="439"/>
        <end position="451"/>
    </location>
</feature>
<dbReference type="InterPro" id="IPR055126">
    <property type="entry name" value="EDR4-like_N"/>
</dbReference>
<feature type="region of interest" description="Disordered" evidence="1">
    <location>
        <begin position="513"/>
        <end position="542"/>
    </location>
</feature>
<feature type="domain" description="Enhanced disease resistance 4-like N-terminal" evidence="2">
    <location>
        <begin position="281"/>
        <end position="302"/>
    </location>
</feature>
<organism evidence="3">
    <name type="scientific">Zea mays</name>
    <name type="common">Maize</name>
    <dbReference type="NCBI Taxonomy" id="4577"/>
    <lineage>
        <taxon>Eukaryota</taxon>
        <taxon>Viridiplantae</taxon>
        <taxon>Streptophyta</taxon>
        <taxon>Embryophyta</taxon>
        <taxon>Tracheophyta</taxon>
        <taxon>Spermatophyta</taxon>
        <taxon>Magnoliopsida</taxon>
        <taxon>Liliopsida</taxon>
        <taxon>Poales</taxon>
        <taxon>Poaceae</taxon>
        <taxon>PACMAD clade</taxon>
        <taxon>Panicoideae</taxon>
        <taxon>Andropogonodae</taxon>
        <taxon>Andropogoneae</taxon>
        <taxon>Tripsacinae</taxon>
        <taxon>Zea</taxon>
    </lineage>
</organism>
<protein>
    <recommendedName>
        <fullName evidence="2">Enhanced disease resistance 4-like N-terminal domain-containing protein</fullName>
    </recommendedName>
</protein>
<feature type="region of interest" description="Disordered" evidence="1">
    <location>
        <begin position="469"/>
        <end position="492"/>
    </location>
</feature>
<dbReference type="Gene3D" id="2.30.30.240">
    <property type="entry name" value="PRC-barrel domain"/>
    <property type="match status" value="1"/>
</dbReference>
<dbReference type="STRING" id="4577.A0A1D6PAZ1"/>
<proteinExistence type="predicted"/>
<feature type="compositionally biased region" description="Polar residues" evidence="1">
    <location>
        <begin position="475"/>
        <end position="492"/>
    </location>
</feature>
<dbReference type="EMBL" id="CM000785">
    <property type="protein sequence ID" value="AQL06853.1"/>
    <property type="molecule type" value="Genomic_DNA"/>
</dbReference>
<evidence type="ECO:0000256" key="1">
    <source>
        <dbReference type="SAM" id="MobiDB-lite"/>
    </source>
</evidence>
<dbReference type="SUPFAM" id="SSF50346">
    <property type="entry name" value="PRC-barrel domain"/>
    <property type="match status" value="2"/>
</dbReference>
<dbReference type="PANTHER" id="PTHR36740">
    <property type="entry name" value="PRC DOMAIN-CONTAINING PROTEIN"/>
    <property type="match status" value="1"/>
</dbReference>
<dbReference type="PaxDb" id="4577-GRMZM2G027437_P01"/>
<accession>A0A1D6PAZ1</accession>
<dbReference type="Pfam" id="PF22910">
    <property type="entry name" value="EDR4-like_1st"/>
    <property type="match status" value="1"/>
</dbReference>
<feature type="region of interest" description="Disordered" evidence="1">
    <location>
        <begin position="558"/>
        <end position="578"/>
    </location>
</feature>
<reference evidence="3" key="1">
    <citation type="submission" date="2015-12" db="EMBL/GenBank/DDBJ databases">
        <title>Update maize B73 reference genome by single molecule sequencing technologies.</title>
        <authorList>
            <consortium name="Maize Genome Sequencing Project"/>
            <person name="Ware D."/>
        </authorList>
    </citation>
    <scope>NUCLEOTIDE SEQUENCE</scope>
    <source>
        <tissue evidence="3">Seedling</tissue>
    </source>
</reference>
<sequence length="675" mass="71574">MCSCACARLLPPLFSPAPSPNLRPAFPHSPTPARSRAVVALAGAASRDDAPAPLSSFDFLALKRELDEEEEAVVAVDAKEGAGAVNEDDGELGAEWSAGGTRRRRRRQMARRSALLAKQVISVTSARSLGFVSQLWIDTASWAVALVEVKPSLLSGEAEKFLFEDIYQVGDVVLVANESVIDNEHKLVGLHSLVGYNVVTSRRRNVGKVRGFTFDISSGAMESLELDSFGLSIVPSSLVSTYCLFVEDVLDIVSDTVVVHEDAVSRVQRLTQPQRLGAELLTAEPHNVTVYRCGGCGTTLRAKICASGGRHASAKQARQDSDSYSVATAVSNGNGAPPQIKDQGSESSFGADAPSTEHGSNGAGSGENGGGILAVQNAVVVAHDAENKENHTVEQPTENSETCRAVSGHDDDTERRLNASEIKTVPSEMSKAAVSAQDPEQKEEGGGEHAANKKGYLVRVLSRSCDLRSSRDSTDFQSARTSLQSKSFSASEPLQSKIMNTVDELKGDLSELFSNKPADDCKPKAHQPPRPSNSKQDGRTTRAAIASSAPLAAYHPAAKHSGYVSRPSKSGQVAAASRGLPSLRDGKLHRLMGYSSASEVLQHSPDLFESFGRRAADAGRAHVGGKGKGVCVAENDACERDGGAVERSKVRSGGWPVHGILKKGIHGLESLKLRS</sequence>
<feature type="compositionally biased region" description="Gly residues" evidence="1">
    <location>
        <begin position="361"/>
        <end position="371"/>
    </location>
</feature>
<evidence type="ECO:0000313" key="3">
    <source>
        <dbReference type="EMBL" id="AQL06853.1"/>
    </source>
</evidence>
<dbReference type="AlphaFoldDB" id="A0A1D6PAZ1"/>
<feature type="compositionally biased region" description="Polar residues" evidence="1">
    <location>
        <begin position="322"/>
        <end position="334"/>
    </location>
</feature>
<feature type="compositionally biased region" description="Polar residues" evidence="1">
    <location>
        <begin position="393"/>
        <end position="402"/>
    </location>
</feature>
<feature type="region of interest" description="Disordered" evidence="1">
    <location>
        <begin position="314"/>
        <end position="371"/>
    </location>
</feature>
<feature type="region of interest" description="Disordered" evidence="1">
    <location>
        <begin position="388"/>
        <end position="413"/>
    </location>
</feature>
<feature type="region of interest" description="Disordered" evidence="1">
    <location>
        <begin position="426"/>
        <end position="451"/>
    </location>
</feature>
<evidence type="ECO:0000259" key="2">
    <source>
        <dbReference type="Pfam" id="PF22910"/>
    </source>
</evidence>
<dbReference type="PANTHER" id="PTHR36740:SF1">
    <property type="entry name" value="PRC-BARREL DOMAIN-CONTAINING PROTEIN"/>
    <property type="match status" value="1"/>
</dbReference>
<dbReference type="InterPro" id="IPR011033">
    <property type="entry name" value="PRC_barrel-like_sf"/>
</dbReference>
<dbReference type="eggNOG" id="ENOG502S3VJ">
    <property type="taxonomic scope" value="Eukaryota"/>
</dbReference>
<gene>
    <name evidence="3" type="ORF">ZEAMMB73_Zm00001d047528</name>
</gene>
<dbReference type="InParanoid" id="A0A1D6PAZ1"/>
<dbReference type="ExpressionAtlas" id="A0A1D6PAZ1">
    <property type="expression patterns" value="baseline and differential"/>
</dbReference>